<sequence>MQRSMPLLRRALSTAAKPAKPEYPTSFLGHLKSQKLNVFNIGVTVLTLSLSIQLVAMKQEKEAAEAQGAVMAARISKLEARLADFNVKVLTDEEEAAEKEAEAMRKLDAALEEKAKNTPKSKGVMI</sequence>
<evidence type="ECO:0000313" key="3">
    <source>
        <dbReference type="Proteomes" id="UP000243579"/>
    </source>
</evidence>
<dbReference type="OrthoDB" id="121478at2759"/>
<keyword evidence="1" id="KW-0175">Coiled coil</keyword>
<comment type="caution">
    <text evidence="2">The sequence shown here is derived from an EMBL/GenBank/DDBJ whole genome shotgun (WGS) entry which is preliminary data.</text>
</comment>
<reference evidence="2 3" key="1">
    <citation type="journal article" date="2014" name="Genome Biol. Evol.">
        <title>The secreted proteins of Achlya hypogyna and Thraustotheca clavata identify the ancestral oomycete secretome and reveal gene acquisitions by horizontal gene transfer.</title>
        <authorList>
            <person name="Misner I."/>
            <person name="Blouin N."/>
            <person name="Leonard G."/>
            <person name="Richards T.A."/>
            <person name="Lane C.E."/>
        </authorList>
    </citation>
    <scope>NUCLEOTIDE SEQUENCE [LARGE SCALE GENOMIC DNA]</scope>
    <source>
        <strain evidence="2 3">ATCC 48635</strain>
    </source>
</reference>
<gene>
    <name evidence="2" type="ORF">ACHHYP_12803</name>
</gene>
<proteinExistence type="predicted"/>
<evidence type="ECO:0000256" key="1">
    <source>
        <dbReference type="SAM" id="Coils"/>
    </source>
</evidence>
<protein>
    <submittedName>
        <fullName evidence="2">Uncharacterized protein</fullName>
    </submittedName>
</protein>
<dbReference type="EMBL" id="JNBR01001834">
    <property type="protein sequence ID" value="OQR84790.1"/>
    <property type="molecule type" value="Genomic_DNA"/>
</dbReference>
<keyword evidence="3" id="KW-1185">Reference proteome</keyword>
<accession>A0A1V9YGH2</accession>
<dbReference type="AlphaFoldDB" id="A0A1V9YGH2"/>
<organism evidence="2 3">
    <name type="scientific">Achlya hypogyna</name>
    <name type="common">Oomycete</name>
    <name type="synonym">Protoachlya hypogyna</name>
    <dbReference type="NCBI Taxonomy" id="1202772"/>
    <lineage>
        <taxon>Eukaryota</taxon>
        <taxon>Sar</taxon>
        <taxon>Stramenopiles</taxon>
        <taxon>Oomycota</taxon>
        <taxon>Saprolegniomycetes</taxon>
        <taxon>Saprolegniales</taxon>
        <taxon>Achlyaceae</taxon>
        <taxon>Achlya</taxon>
    </lineage>
</organism>
<evidence type="ECO:0000313" key="2">
    <source>
        <dbReference type="EMBL" id="OQR84790.1"/>
    </source>
</evidence>
<dbReference type="Proteomes" id="UP000243579">
    <property type="component" value="Unassembled WGS sequence"/>
</dbReference>
<name>A0A1V9YGH2_ACHHY</name>
<feature type="coiled-coil region" evidence="1">
    <location>
        <begin position="87"/>
        <end position="117"/>
    </location>
</feature>